<sequence>MDIDNKKYKVKRENHYVTKHKKRQIILAGSLRKDNFHIKRLQKKDFGKTRKWPTYSITRKGVIYQHFDPKYYSDFMGVKEIDKQSISIVLENMGMVFFDYEANTFLNALHEKCSE</sequence>
<name>X1BXB8_9ZZZZ</name>
<dbReference type="EMBL" id="BART01017354">
    <property type="protein sequence ID" value="GAG76801.1"/>
    <property type="molecule type" value="Genomic_DNA"/>
</dbReference>
<proteinExistence type="predicted"/>
<protein>
    <submittedName>
        <fullName evidence="1">Uncharacterized protein</fullName>
    </submittedName>
</protein>
<organism evidence="1">
    <name type="scientific">marine sediment metagenome</name>
    <dbReference type="NCBI Taxonomy" id="412755"/>
    <lineage>
        <taxon>unclassified sequences</taxon>
        <taxon>metagenomes</taxon>
        <taxon>ecological metagenomes</taxon>
    </lineage>
</organism>
<feature type="non-terminal residue" evidence="1">
    <location>
        <position position="115"/>
    </location>
</feature>
<comment type="caution">
    <text evidence="1">The sequence shown here is derived from an EMBL/GenBank/DDBJ whole genome shotgun (WGS) entry which is preliminary data.</text>
</comment>
<evidence type="ECO:0000313" key="1">
    <source>
        <dbReference type="EMBL" id="GAG76801.1"/>
    </source>
</evidence>
<dbReference type="AlphaFoldDB" id="X1BXB8"/>
<accession>X1BXB8</accession>
<gene>
    <name evidence="1" type="ORF">S01H4_33067</name>
</gene>
<reference evidence="1" key="1">
    <citation type="journal article" date="2014" name="Front. Microbiol.">
        <title>High frequency of phylogenetically diverse reductive dehalogenase-homologous genes in deep subseafloor sedimentary metagenomes.</title>
        <authorList>
            <person name="Kawai M."/>
            <person name="Futagami T."/>
            <person name="Toyoda A."/>
            <person name="Takaki Y."/>
            <person name="Nishi S."/>
            <person name="Hori S."/>
            <person name="Arai W."/>
            <person name="Tsubouchi T."/>
            <person name="Morono Y."/>
            <person name="Uchiyama I."/>
            <person name="Ito T."/>
            <person name="Fujiyama A."/>
            <person name="Inagaki F."/>
            <person name="Takami H."/>
        </authorList>
    </citation>
    <scope>NUCLEOTIDE SEQUENCE</scope>
    <source>
        <strain evidence="1">Expedition CK06-06</strain>
    </source>
</reference>